<feature type="transmembrane region" description="Helical" evidence="7">
    <location>
        <begin position="261"/>
        <end position="279"/>
    </location>
</feature>
<dbReference type="GO" id="GO:0016020">
    <property type="term" value="C:membrane"/>
    <property type="evidence" value="ECO:0007669"/>
    <property type="project" value="UniProtKB-SubCell"/>
</dbReference>
<dbReference type="GO" id="GO:0015297">
    <property type="term" value="F:antiporter activity"/>
    <property type="evidence" value="ECO:0007669"/>
    <property type="project" value="InterPro"/>
</dbReference>
<feature type="transmembrane region" description="Helical" evidence="7">
    <location>
        <begin position="6"/>
        <end position="25"/>
    </location>
</feature>
<evidence type="ECO:0000256" key="6">
    <source>
        <dbReference type="ARBA" id="ARBA00023136"/>
    </source>
</evidence>
<evidence type="ECO:0000256" key="1">
    <source>
        <dbReference type="ARBA" id="ARBA00004141"/>
    </source>
</evidence>
<keyword evidence="6 7" id="KW-0472">Membrane</keyword>
<feature type="transmembrane region" description="Helical" evidence="7">
    <location>
        <begin position="140"/>
        <end position="160"/>
    </location>
</feature>
<dbReference type="Proteomes" id="UP000722459">
    <property type="component" value="Unassembled WGS sequence"/>
</dbReference>
<keyword evidence="5 7" id="KW-1133">Transmembrane helix</keyword>
<dbReference type="Pfam" id="PF02254">
    <property type="entry name" value="TrkA_N"/>
    <property type="match status" value="1"/>
</dbReference>
<dbReference type="GO" id="GO:0006813">
    <property type="term" value="P:potassium ion transport"/>
    <property type="evidence" value="ECO:0007669"/>
    <property type="project" value="InterPro"/>
</dbReference>
<feature type="transmembrane region" description="Helical" evidence="7">
    <location>
        <begin position="237"/>
        <end position="255"/>
    </location>
</feature>
<keyword evidence="3" id="KW-0813">Transport</keyword>
<dbReference type="SUPFAM" id="SSF51735">
    <property type="entry name" value="NAD(P)-binding Rossmann-fold domains"/>
    <property type="match status" value="1"/>
</dbReference>
<evidence type="ECO:0000256" key="3">
    <source>
        <dbReference type="ARBA" id="ARBA00022448"/>
    </source>
</evidence>
<dbReference type="InterPro" id="IPR038770">
    <property type="entry name" value="Na+/solute_symporter_sf"/>
</dbReference>
<evidence type="ECO:0000256" key="7">
    <source>
        <dbReference type="SAM" id="Phobius"/>
    </source>
</evidence>
<dbReference type="InterPro" id="IPR006153">
    <property type="entry name" value="Cation/H_exchanger_TM"/>
</dbReference>
<dbReference type="GO" id="GO:1902600">
    <property type="term" value="P:proton transmembrane transport"/>
    <property type="evidence" value="ECO:0007669"/>
    <property type="project" value="InterPro"/>
</dbReference>
<keyword evidence="4 7" id="KW-0812">Transmembrane</keyword>
<proteinExistence type="inferred from homology"/>
<organism evidence="9 10">
    <name type="scientific">Candidatus Iainarchaeum sp</name>
    <dbReference type="NCBI Taxonomy" id="3101447"/>
    <lineage>
        <taxon>Archaea</taxon>
        <taxon>Candidatus Iainarchaeota</taxon>
        <taxon>Candidatus Iainarchaeia</taxon>
        <taxon>Candidatus Iainarchaeales</taxon>
        <taxon>Candidatus Iainarchaeaceae</taxon>
        <taxon>Candidatus Iainarchaeum</taxon>
    </lineage>
</organism>
<dbReference type="PROSITE" id="PS51201">
    <property type="entry name" value="RCK_N"/>
    <property type="match status" value="1"/>
</dbReference>
<feature type="transmembrane region" description="Helical" evidence="7">
    <location>
        <begin position="291"/>
        <end position="308"/>
    </location>
</feature>
<dbReference type="InterPro" id="IPR003148">
    <property type="entry name" value="RCK_N"/>
</dbReference>
<evidence type="ECO:0000256" key="5">
    <source>
        <dbReference type="ARBA" id="ARBA00022989"/>
    </source>
</evidence>
<feature type="transmembrane region" description="Helical" evidence="7">
    <location>
        <begin position="172"/>
        <end position="195"/>
    </location>
</feature>
<comment type="subcellular location">
    <subcellularLocation>
        <location evidence="1">Membrane</location>
        <topology evidence="1">Multi-pass membrane protein</topology>
    </subcellularLocation>
</comment>
<dbReference type="PANTHER" id="PTHR42751:SF3">
    <property type="entry name" value="SODIUM_GLUTAMATE SYMPORTER"/>
    <property type="match status" value="1"/>
</dbReference>
<feature type="transmembrane region" description="Helical" evidence="7">
    <location>
        <begin position="377"/>
        <end position="396"/>
    </location>
</feature>
<sequence length="608" mass="67254">MVEIALPLFINIAEIIIVATIVFAIMKKLKQPNILAYIVAGMVIGVTGASLMDFFFGSHNFSILGFQANIFIDTISTEVRLLSELGVAFLLFSVGIETSVKKLLKIGKPIMLGTLFQVLGVMGITIALTGLTGLLSLEEALFVGAIVAFSSTMIVMKLLSDKRETNTLDGRIMISILLIQDFLIILVVPMLANLSSAADPILLGTILGKSILLILIAIIANRLIFPSLFKVAAEEQELFLLASISTAFVFIGISLSLDIPISIGAFIGGLALSTLPYNLEIFSKIRALRDFFLTIFFVTLGIELTFNFGNLNPLLMLIIFIIIFVIKPFIMFLLTLFSGYGSKIGVKVGMSLGQVSEFGFVLATIGFYESKVIGADLFSFLITAIALSMIITPYLTTSSSKVAQFFYKEAKHLPKSMHKKFFERKILELQKIPSKKALQDHILIIGGGTVGRGLAKSLIHSGKQVLVIDHDPEVVRQGVKDGFPYIYGTSEHEALWSRVDLKDAQLLIITVLNMEEAISVIKQARVISPKLKIFATSHYFAETLAFYKQGVDFVSMPSVIGSNMFLQNIYTFIETGKLHHIQNFKDEYLRYLEDQVEEEKKYKKSFIQ</sequence>
<dbReference type="AlphaFoldDB" id="A0A8T5GFX7"/>
<dbReference type="PANTHER" id="PTHR42751">
    <property type="entry name" value="SODIUM/HYDROGEN EXCHANGER FAMILY/TRKA DOMAIN PROTEIN"/>
    <property type="match status" value="1"/>
</dbReference>
<gene>
    <name evidence="9" type="ORF">HON47_04915</name>
</gene>
<evidence type="ECO:0000313" key="10">
    <source>
        <dbReference type="Proteomes" id="UP000722459"/>
    </source>
</evidence>
<reference evidence="9" key="1">
    <citation type="journal article" date="2021" name="ISME J.">
        <title>Mercury methylation by metabolically versatile and cosmopolitan marine bacteria.</title>
        <authorList>
            <person name="Lin H."/>
            <person name="Ascher D.B."/>
            <person name="Myung Y."/>
            <person name="Lamborg C.H."/>
            <person name="Hallam S.J."/>
            <person name="Gionfriddo C.M."/>
            <person name="Holt K.E."/>
            <person name="Moreau J.W."/>
        </authorList>
    </citation>
    <scope>NUCLEOTIDE SEQUENCE</scope>
    <source>
        <strain evidence="9">SI075_bin30</strain>
    </source>
</reference>
<name>A0A8T5GFX7_9ARCH</name>
<feature type="transmembrane region" description="Helical" evidence="7">
    <location>
        <begin position="314"/>
        <end position="337"/>
    </location>
</feature>
<evidence type="ECO:0000259" key="8">
    <source>
        <dbReference type="PROSITE" id="PS51201"/>
    </source>
</evidence>
<evidence type="ECO:0000256" key="2">
    <source>
        <dbReference type="ARBA" id="ARBA00005551"/>
    </source>
</evidence>
<comment type="similarity">
    <text evidence="2">Belongs to the monovalent cation:proton antiporter 2 (CPA2) transporter (TC 2.A.37) family.</text>
</comment>
<feature type="transmembrane region" description="Helical" evidence="7">
    <location>
        <begin position="112"/>
        <end position="134"/>
    </location>
</feature>
<feature type="domain" description="RCK N-terminal" evidence="8">
    <location>
        <begin position="439"/>
        <end position="555"/>
    </location>
</feature>
<comment type="caution">
    <text evidence="9">The sequence shown here is derived from an EMBL/GenBank/DDBJ whole genome shotgun (WGS) entry which is preliminary data.</text>
</comment>
<dbReference type="Gene3D" id="3.40.50.720">
    <property type="entry name" value="NAD(P)-binding Rossmann-like Domain"/>
    <property type="match status" value="1"/>
</dbReference>
<accession>A0A8T5GFX7</accession>
<feature type="transmembrane region" description="Helical" evidence="7">
    <location>
        <begin position="34"/>
        <end position="56"/>
    </location>
</feature>
<evidence type="ECO:0000313" key="9">
    <source>
        <dbReference type="EMBL" id="MBT4870891.1"/>
    </source>
</evidence>
<protein>
    <recommendedName>
        <fullName evidence="8">RCK N-terminal domain-containing protein</fullName>
    </recommendedName>
</protein>
<dbReference type="Pfam" id="PF00999">
    <property type="entry name" value="Na_H_Exchanger"/>
    <property type="match status" value="1"/>
</dbReference>
<dbReference type="EMBL" id="JABJNZ010000062">
    <property type="protein sequence ID" value="MBT4870891.1"/>
    <property type="molecule type" value="Genomic_DNA"/>
</dbReference>
<evidence type="ECO:0000256" key="4">
    <source>
        <dbReference type="ARBA" id="ARBA00022692"/>
    </source>
</evidence>
<dbReference type="Gene3D" id="1.20.1530.20">
    <property type="match status" value="1"/>
</dbReference>
<feature type="transmembrane region" description="Helical" evidence="7">
    <location>
        <begin position="81"/>
        <end position="100"/>
    </location>
</feature>
<feature type="transmembrane region" description="Helical" evidence="7">
    <location>
        <begin position="201"/>
        <end position="225"/>
    </location>
</feature>
<dbReference type="InterPro" id="IPR036291">
    <property type="entry name" value="NAD(P)-bd_dom_sf"/>
</dbReference>